<evidence type="ECO:0000256" key="1">
    <source>
        <dbReference type="SAM" id="MobiDB-lite"/>
    </source>
</evidence>
<protein>
    <submittedName>
        <fullName evidence="2">Uncharacterized protein</fullName>
    </submittedName>
</protein>
<gene>
    <name evidence="2" type="ORF">KQX54_009052</name>
</gene>
<accession>A0AAV7IJJ5</accession>
<feature type="region of interest" description="Disordered" evidence="1">
    <location>
        <begin position="1"/>
        <end position="31"/>
    </location>
</feature>
<evidence type="ECO:0000313" key="2">
    <source>
        <dbReference type="EMBL" id="KAH0554268.1"/>
    </source>
</evidence>
<sequence length="123" mass="13542">MLMSRTRGLKKSLGANEATESDESDRLSSGSCPCKLKETSKHQVLLNGVGMVPTPAYSRELLNTTPWTAYPYHPSGYETTREASARRDEIALTTDTSLKRCVYRATECYGVSPPPTQGPTVER</sequence>
<reference evidence="2 3" key="1">
    <citation type="journal article" date="2021" name="J. Hered.">
        <title>A chromosome-level genome assembly of the parasitoid wasp, Cotesia glomerata (Hymenoptera: Braconidae).</title>
        <authorList>
            <person name="Pinto B.J."/>
            <person name="Weis J.J."/>
            <person name="Gamble T."/>
            <person name="Ode P.J."/>
            <person name="Paul R."/>
            <person name="Zaspel J.M."/>
        </authorList>
    </citation>
    <scope>NUCLEOTIDE SEQUENCE [LARGE SCALE GENOMIC DNA]</scope>
    <source>
        <strain evidence="2">CgM1</strain>
    </source>
</reference>
<dbReference type="AlphaFoldDB" id="A0AAV7IJJ5"/>
<dbReference type="Proteomes" id="UP000826195">
    <property type="component" value="Unassembled WGS sequence"/>
</dbReference>
<evidence type="ECO:0000313" key="3">
    <source>
        <dbReference type="Proteomes" id="UP000826195"/>
    </source>
</evidence>
<name>A0AAV7IJJ5_COTGL</name>
<comment type="caution">
    <text evidence="2">The sequence shown here is derived from an EMBL/GenBank/DDBJ whole genome shotgun (WGS) entry which is preliminary data.</text>
</comment>
<proteinExistence type="predicted"/>
<dbReference type="EMBL" id="JAHXZJ010001119">
    <property type="protein sequence ID" value="KAH0554268.1"/>
    <property type="molecule type" value="Genomic_DNA"/>
</dbReference>
<organism evidence="2 3">
    <name type="scientific">Cotesia glomerata</name>
    <name type="common">Lepidopteran parasitic wasp</name>
    <name type="synonym">Apanteles glomeratus</name>
    <dbReference type="NCBI Taxonomy" id="32391"/>
    <lineage>
        <taxon>Eukaryota</taxon>
        <taxon>Metazoa</taxon>
        <taxon>Ecdysozoa</taxon>
        <taxon>Arthropoda</taxon>
        <taxon>Hexapoda</taxon>
        <taxon>Insecta</taxon>
        <taxon>Pterygota</taxon>
        <taxon>Neoptera</taxon>
        <taxon>Endopterygota</taxon>
        <taxon>Hymenoptera</taxon>
        <taxon>Apocrita</taxon>
        <taxon>Ichneumonoidea</taxon>
        <taxon>Braconidae</taxon>
        <taxon>Microgastrinae</taxon>
        <taxon>Cotesia</taxon>
    </lineage>
</organism>
<keyword evidence="3" id="KW-1185">Reference proteome</keyword>